<evidence type="ECO:0000313" key="7">
    <source>
        <dbReference type="EMBL" id="QTH24815.1"/>
    </source>
</evidence>
<dbReference type="RefSeq" id="WP_208634529.1">
    <property type="nucleotide sequence ID" value="NZ_CP059320.1"/>
</dbReference>
<sequence length="228" mass="24792">MNPSANESGVCSPVQIGDAAPNFQARTTMGEMSLSDYRGRWVLLFSHPADFTPVCTSEFVALSRAGERFKALNCALVAISVDSLYSHLGWIKAIHAHFGVTVGFPIVEDPSMVIGRAYGMLAENAPDAATLRATFFIDPEGIVRAKLCYPATIGRSVDELLRVIAALQMVDSDNVVTPEGWHPGDDVLLPPYQDQTAALDATDDACWFHRTQPDKHKAPPDKHKKAAK</sequence>
<evidence type="ECO:0000256" key="1">
    <source>
        <dbReference type="ARBA" id="ARBA00009796"/>
    </source>
</evidence>
<dbReference type="NCBIfam" id="NF009668">
    <property type="entry name" value="PRK13189.1"/>
    <property type="match status" value="1"/>
</dbReference>
<dbReference type="PROSITE" id="PS51352">
    <property type="entry name" value="THIOREDOXIN_2"/>
    <property type="match status" value="1"/>
</dbReference>
<dbReference type="PANTHER" id="PTHR10681">
    <property type="entry name" value="THIOREDOXIN PEROXIDASE"/>
    <property type="match status" value="1"/>
</dbReference>
<dbReference type="GO" id="GO:0045454">
    <property type="term" value="P:cell redox homeostasis"/>
    <property type="evidence" value="ECO:0007669"/>
    <property type="project" value="TreeGrafter"/>
</dbReference>
<proteinExistence type="inferred from homology"/>
<dbReference type="SUPFAM" id="SSF52833">
    <property type="entry name" value="Thioredoxin-like"/>
    <property type="match status" value="1"/>
</dbReference>
<dbReference type="EMBL" id="CP059320">
    <property type="protein sequence ID" value="QTH24815.1"/>
    <property type="molecule type" value="Genomic_DNA"/>
</dbReference>
<keyword evidence="7" id="KW-0614">Plasmid</keyword>
<dbReference type="PANTHER" id="PTHR10681:SF128">
    <property type="entry name" value="THIOREDOXIN-DEPENDENT PEROXIDE REDUCTASE, MITOCHONDRIAL"/>
    <property type="match status" value="1"/>
</dbReference>
<keyword evidence="2" id="KW-0560">Oxidoreductase</keyword>
<dbReference type="AlphaFoldDB" id="A0A975D877"/>
<evidence type="ECO:0000256" key="5">
    <source>
        <dbReference type="PIRSR" id="PIRSR000239-1"/>
    </source>
</evidence>
<dbReference type="InterPro" id="IPR000866">
    <property type="entry name" value="AhpC/TSA"/>
</dbReference>
<accession>A0A975D877</accession>
<dbReference type="Gene3D" id="3.40.30.10">
    <property type="entry name" value="Glutaredoxin"/>
    <property type="match status" value="1"/>
</dbReference>
<protein>
    <recommendedName>
        <fullName evidence="3">Thioredoxin peroxidase</fullName>
    </recommendedName>
</protein>
<geneLocation type="plasmid" evidence="7 8">
    <name>pIBU218</name>
</geneLocation>
<name>A0A975D877_9SPHN</name>
<dbReference type="GO" id="GO:0008379">
    <property type="term" value="F:thioredoxin peroxidase activity"/>
    <property type="evidence" value="ECO:0007669"/>
    <property type="project" value="TreeGrafter"/>
</dbReference>
<evidence type="ECO:0000256" key="3">
    <source>
        <dbReference type="ARBA" id="ARBA00032824"/>
    </source>
</evidence>
<dbReference type="InterPro" id="IPR024706">
    <property type="entry name" value="Peroxiredoxin_AhpC-typ"/>
</dbReference>
<dbReference type="InterPro" id="IPR036249">
    <property type="entry name" value="Thioredoxin-like_sf"/>
</dbReference>
<evidence type="ECO:0000256" key="4">
    <source>
        <dbReference type="ARBA" id="ARBA00037420"/>
    </source>
</evidence>
<dbReference type="InterPro" id="IPR019479">
    <property type="entry name" value="Peroxiredoxin_C"/>
</dbReference>
<feature type="active site" description="Cysteine sulfenic acid (-SOH) intermediate; for peroxidase activity" evidence="5">
    <location>
        <position position="55"/>
    </location>
</feature>
<dbReference type="PIRSF" id="PIRSF000239">
    <property type="entry name" value="AHPC"/>
    <property type="match status" value="1"/>
</dbReference>
<dbReference type="Proteomes" id="UP000664914">
    <property type="component" value="Plasmid pIBU218"/>
</dbReference>
<reference evidence="7" key="1">
    <citation type="submission" date="2020-07" db="EMBL/GenBank/DDBJ databases">
        <authorList>
            <person name="Camacho E."/>
        </authorList>
    </citation>
    <scope>NUCLEOTIDE SEQUENCE</scope>
    <source>
        <strain evidence="7">MPO218</strain>
        <plasmid evidence="7">pIBU218</plasmid>
    </source>
</reference>
<evidence type="ECO:0000259" key="6">
    <source>
        <dbReference type="PROSITE" id="PS51352"/>
    </source>
</evidence>
<evidence type="ECO:0000313" key="8">
    <source>
        <dbReference type="Proteomes" id="UP000664914"/>
    </source>
</evidence>
<dbReference type="InterPro" id="IPR013766">
    <property type="entry name" value="Thioredoxin_domain"/>
</dbReference>
<dbReference type="Pfam" id="PF00578">
    <property type="entry name" value="AhpC-TSA"/>
    <property type="match status" value="1"/>
</dbReference>
<gene>
    <name evidence="7" type="ORF">HRJ34_27455</name>
</gene>
<feature type="domain" description="Thioredoxin" evidence="6">
    <location>
        <begin position="14"/>
        <end position="169"/>
    </location>
</feature>
<evidence type="ECO:0000256" key="2">
    <source>
        <dbReference type="ARBA" id="ARBA00023002"/>
    </source>
</evidence>
<dbReference type="InterPro" id="IPR050217">
    <property type="entry name" value="Peroxiredoxin"/>
</dbReference>
<comment type="similarity">
    <text evidence="1">Belongs to the peroxiredoxin family. AhpC/Prx1 subfamily.</text>
</comment>
<reference evidence="7" key="2">
    <citation type="submission" date="2021-04" db="EMBL/GenBank/DDBJ databases">
        <title>Isolation and genomic analysis of the ibuprofen-degrading bacterium Sphingomonas strain MPO218.</title>
        <authorList>
            <person name="Aulestia M."/>
            <person name="Flores A."/>
            <person name="Mangas E.L."/>
            <person name="Perez-Pulido A.J."/>
            <person name="Santero E."/>
            <person name="Camacho E.M."/>
        </authorList>
    </citation>
    <scope>NUCLEOTIDE SEQUENCE</scope>
    <source>
        <strain evidence="7">MPO218</strain>
        <plasmid evidence="7">pIBU218</plasmid>
    </source>
</reference>
<dbReference type="GO" id="GO:0006979">
    <property type="term" value="P:response to oxidative stress"/>
    <property type="evidence" value="ECO:0007669"/>
    <property type="project" value="TreeGrafter"/>
</dbReference>
<dbReference type="GO" id="GO:0005829">
    <property type="term" value="C:cytosol"/>
    <property type="evidence" value="ECO:0007669"/>
    <property type="project" value="TreeGrafter"/>
</dbReference>
<dbReference type="Pfam" id="PF10417">
    <property type="entry name" value="1-cysPrx_C"/>
    <property type="match status" value="1"/>
</dbReference>
<dbReference type="GO" id="GO:0042744">
    <property type="term" value="P:hydrogen peroxide catabolic process"/>
    <property type="evidence" value="ECO:0007669"/>
    <property type="project" value="TreeGrafter"/>
</dbReference>
<dbReference type="GO" id="GO:0033554">
    <property type="term" value="P:cellular response to stress"/>
    <property type="evidence" value="ECO:0007669"/>
    <property type="project" value="TreeGrafter"/>
</dbReference>
<comment type="function">
    <text evidence="4">Thiol-specific peroxidase that catalyzes the reduction of hydrogen peroxide and organic hydroperoxides to water and alcohols, respectively. Plays a role in cell protection against oxidative stress by detoxifying peroxides.</text>
</comment>
<organism evidence="7 8">
    <name type="scientific">Rhizorhabdus wittichii</name>
    <dbReference type="NCBI Taxonomy" id="160791"/>
    <lineage>
        <taxon>Bacteria</taxon>
        <taxon>Pseudomonadati</taxon>
        <taxon>Pseudomonadota</taxon>
        <taxon>Alphaproteobacteria</taxon>
        <taxon>Sphingomonadales</taxon>
        <taxon>Sphingomonadaceae</taxon>
        <taxon>Rhizorhabdus</taxon>
    </lineage>
</organism>